<protein>
    <recommendedName>
        <fullName evidence="2">SHOCT domain-containing protein</fullName>
    </recommendedName>
</protein>
<keyword evidence="1" id="KW-0812">Transmembrane</keyword>
<evidence type="ECO:0000259" key="2">
    <source>
        <dbReference type="Pfam" id="PF09851"/>
    </source>
</evidence>
<organism evidence="3 4">
    <name type="scientific">Cryobacterium zongtaii</name>
    <dbReference type="NCBI Taxonomy" id="1259217"/>
    <lineage>
        <taxon>Bacteria</taxon>
        <taxon>Bacillati</taxon>
        <taxon>Actinomycetota</taxon>
        <taxon>Actinomycetes</taxon>
        <taxon>Micrococcales</taxon>
        <taxon>Microbacteriaceae</taxon>
        <taxon>Cryobacterium</taxon>
    </lineage>
</organism>
<keyword evidence="4" id="KW-1185">Reference proteome</keyword>
<feature type="domain" description="SHOCT" evidence="2">
    <location>
        <begin position="45"/>
        <end position="72"/>
    </location>
</feature>
<dbReference type="RefSeq" id="WP_103459232.1">
    <property type="nucleotide sequence ID" value="NZ_PPXD01000001.1"/>
</dbReference>
<comment type="caution">
    <text evidence="3">The sequence shown here is derived from an EMBL/GenBank/DDBJ whole genome shotgun (WGS) entry which is preliminary data.</text>
</comment>
<sequence>MLSNLTGWHALIILGALSAMVLVALAIVFLAIHVARRRQVGDHADRLAQLEQLHAKGLLSDAEYATKRQDILGRL</sequence>
<evidence type="ECO:0000313" key="3">
    <source>
        <dbReference type="EMBL" id="POH70268.1"/>
    </source>
</evidence>
<name>A0A2S3ZN71_9MICO</name>
<evidence type="ECO:0000313" key="4">
    <source>
        <dbReference type="Proteomes" id="UP000237340"/>
    </source>
</evidence>
<proteinExistence type="predicted"/>
<evidence type="ECO:0000256" key="1">
    <source>
        <dbReference type="SAM" id="Phobius"/>
    </source>
</evidence>
<dbReference type="EMBL" id="PPXD01000001">
    <property type="protein sequence ID" value="POH70268.1"/>
    <property type="molecule type" value="Genomic_DNA"/>
</dbReference>
<dbReference type="AlphaFoldDB" id="A0A2S3ZN71"/>
<reference evidence="3 4" key="1">
    <citation type="submission" date="2018-01" db="EMBL/GenBank/DDBJ databases">
        <title>Cryobacterium sp. nov., from glaciers in China.</title>
        <authorList>
            <person name="Liu Q."/>
            <person name="Xin Y.-H."/>
        </authorList>
    </citation>
    <scope>NUCLEOTIDE SEQUENCE [LARGE SCALE GENOMIC DNA]</scope>
    <source>
        <strain evidence="3 4">TMN-42</strain>
    </source>
</reference>
<accession>A0A2S3ZN71</accession>
<feature type="transmembrane region" description="Helical" evidence="1">
    <location>
        <begin position="6"/>
        <end position="32"/>
    </location>
</feature>
<dbReference type="Proteomes" id="UP000237340">
    <property type="component" value="Unassembled WGS sequence"/>
</dbReference>
<dbReference type="InterPro" id="IPR018649">
    <property type="entry name" value="SHOCT"/>
</dbReference>
<gene>
    <name evidence="3" type="ORF">C3B61_01245</name>
</gene>
<keyword evidence="1" id="KW-0472">Membrane</keyword>
<keyword evidence="1" id="KW-1133">Transmembrane helix</keyword>
<dbReference type="Pfam" id="PF09851">
    <property type="entry name" value="SHOCT"/>
    <property type="match status" value="1"/>
</dbReference>